<keyword evidence="1" id="KW-0472">Membrane</keyword>
<evidence type="ECO:0000313" key="3">
    <source>
        <dbReference type="Proteomes" id="UP000663069"/>
    </source>
</evidence>
<evidence type="ECO:0000313" key="2">
    <source>
        <dbReference type="EMBL" id="QPB43159.1"/>
    </source>
</evidence>
<keyword evidence="1" id="KW-1133">Transmembrane helix</keyword>
<name>A0ABX6UZF0_9PAST</name>
<dbReference type="RefSeq" id="WP_194812733.1">
    <property type="nucleotide sequence ID" value="NZ_CP063056.1"/>
</dbReference>
<sequence length="114" mass="12960">MTLMLQITLIIFSFLLLFFVIRQVNRSRVIFSDFNYWLVFILFLLLLSLSEKSASVLASILSIQTPVVAVFLVVIALLILLVLGLAFKVSILNRKFIQLTQNIALINESLSKKD</sequence>
<evidence type="ECO:0000256" key="1">
    <source>
        <dbReference type="SAM" id="Phobius"/>
    </source>
</evidence>
<dbReference type="InterPro" id="IPR019277">
    <property type="entry name" value="DUF2304"/>
</dbReference>
<dbReference type="Pfam" id="PF10066">
    <property type="entry name" value="DUF2304"/>
    <property type="match status" value="1"/>
</dbReference>
<dbReference type="Proteomes" id="UP000663069">
    <property type="component" value="Chromosome"/>
</dbReference>
<proteinExistence type="predicted"/>
<accession>A0ABX6UZF0</accession>
<feature type="transmembrane region" description="Helical" evidence="1">
    <location>
        <begin position="36"/>
        <end position="61"/>
    </location>
</feature>
<reference evidence="2 3" key="1">
    <citation type="submission" date="2020-10" db="EMBL/GenBank/DDBJ databases">
        <title>Genome Sequencing of Rodentibacter spp. strain DSM111151.</title>
        <authorList>
            <person name="Benga L."/>
            <person name="Lautwein T."/>
        </authorList>
    </citation>
    <scope>NUCLEOTIDE SEQUENCE [LARGE SCALE GENOMIC DNA]</scope>
    <source>
        <strain evidence="2 3">DSM 111151</strain>
    </source>
</reference>
<feature type="transmembrane region" description="Helical" evidence="1">
    <location>
        <begin position="6"/>
        <end position="24"/>
    </location>
</feature>
<keyword evidence="3" id="KW-1185">Reference proteome</keyword>
<protein>
    <submittedName>
        <fullName evidence="2">DUF2304 domain-containing protein</fullName>
    </submittedName>
</protein>
<gene>
    <name evidence="2" type="ORF">IHV77_03380</name>
</gene>
<dbReference type="EMBL" id="CP063056">
    <property type="protein sequence ID" value="QPB43159.1"/>
    <property type="molecule type" value="Genomic_DNA"/>
</dbReference>
<keyword evidence="1" id="KW-0812">Transmembrane</keyword>
<feature type="transmembrane region" description="Helical" evidence="1">
    <location>
        <begin position="67"/>
        <end position="87"/>
    </location>
</feature>
<organism evidence="2 3">
    <name type="scientific">Rodentibacter haemolyticus</name>
    <dbReference type="NCBI Taxonomy" id="2778911"/>
    <lineage>
        <taxon>Bacteria</taxon>
        <taxon>Pseudomonadati</taxon>
        <taxon>Pseudomonadota</taxon>
        <taxon>Gammaproteobacteria</taxon>
        <taxon>Pasteurellales</taxon>
        <taxon>Pasteurellaceae</taxon>
        <taxon>Rodentibacter</taxon>
    </lineage>
</organism>